<accession>A0A8H6TML2</accession>
<dbReference type="AlphaFoldDB" id="A0A8H6TML2"/>
<sequence length="197" mass="22316">MSDFGDRFDTLLFSSPKILSSTLLHSDDKEVAYTVNTVRVGRQKATTTLLEYVDTAEGGAHGQQVQVGTIDWRAKTFEVGLGGGERRKVHDLYTKRGTFSSSRYWSWFDQDEYKVKYSAETEHTWTLFSYSGQAIATLTSRVQRIIGASSLPTIRILSNIQSDDERRFIILVLLYSETKRLESITERPLSMVGDLLS</sequence>
<protein>
    <recommendedName>
        <fullName evidence="1">DUF6593 domain-containing protein</fullName>
    </recommendedName>
</protein>
<proteinExistence type="predicted"/>
<keyword evidence="3" id="KW-1185">Reference proteome</keyword>
<evidence type="ECO:0000313" key="3">
    <source>
        <dbReference type="Proteomes" id="UP000613580"/>
    </source>
</evidence>
<gene>
    <name evidence="2" type="ORF">HMN09_00353700</name>
</gene>
<evidence type="ECO:0000259" key="1">
    <source>
        <dbReference type="Pfam" id="PF20236"/>
    </source>
</evidence>
<name>A0A8H6TML2_MYCCL</name>
<dbReference type="EMBL" id="JACAZE010000004">
    <property type="protein sequence ID" value="KAF7318445.1"/>
    <property type="molecule type" value="Genomic_DNA"/>
</dbReference>
<dbReference type="Pfam" id="PF20236">
    <property type="entry name" value="DUF6593"/>
    <property type="match status" value="1"/>
</dbReference>
<feature type="domain" description="DUF6593" evidence="1">
    <location>
        <begin position="21"/>
        <end position="180"/>
    </location>
</feature>
<dbReference type="OrthoDB" id="2832772at2759"/>
<evidence type="ECO:0000313" key="2">
    <source>
        <dbReference type="EMBL" id="KAF7318445.1"/>
    </source>
</evidence>
<reference evidence="2" key="1">
    <citation type="submission" date="2020-05" db="EMBL/GenBank/DDBJ databases">
        <title>Mycena genomes resolve the evolution of fungal bioluminescence.</title>
        <authorList>
            <person name="Tsai I.J."/>
        </authorList>
    </citation>
    <scope>NUCLEOTIDE SEQUENCE</scope>
    <source>
        <strain evidence="2">110903Hualien_Pintung</strain>
    </source>
</reference>
<dbReference type="Proteomes" id="UP000613580">
    <property type="component" value="Unassembled WGS sequence"/>
</dbReference>
<comment type="caution">
    <text evidence="2">The sequence shown here is derived from an EMBL/GenBank/DDBJ whole genome shotgun (WGS) entry which is preliminary data.</text>
</comment>
<organism evidence="2 3">
    <name type="scientific">Mycena chlorophos</name>
    <name type="common">Agaric fungus</name>
    <name type="synonym">Agaricus chlorophos</name>
    <dbReference type="NCBI Taxonomy" id="658473"/>
    <lineage>
        <taxon>Eukaryota</taxon>
        <taxon>Fungi</taxon>
        <taxon>Dikarya</taxon>
        <taxon>Basidiomycota</taxon>
        <taxon>Agaricomycotina</taxon>
        <taxon>Agaricomycetes</taxon>
        <taxon>Agaricomycetidae</taxon>
        <taxon>Agaricales</taxon>
        <taxon>Marasmiineae</taxon>
        <taxon>Mycenaceae</taxon>
        <taxon>Mycena</taxon>
    </lineage>
</organism>
<dbReference type="InterPro" id="IPR046528">
    <property type="entry name" value="DUF6593"/>
</dbReference>